<name>A0A3M7TMU4_9BACI</name>
<evidence type="ECO:0000313" key="1">
    <source>
        <dbReference type="EMBL" id="RNA66782.1"/>
    </source>
</evidence>
<reference evidence="1 2" key="1">
    <citation type="submission" date="2018-10" db="EMBL/GenBank/DDBJ databases">
        <title>Bacillus Keqinensis sp. nov., a moderately halophilic bacterium isolated from a saline-alkaline lake.</title>
        <authorList>
            <person name="Wang H."/>
        </authorList>
    </citation>
    <scope>NUCLEOTIDE SEQUENCE [LARGE SCALE GENOMIC DNA]</scope>
    <source>
        <strain evidence="1 2">KQ-3</strain>
    </source>
</reference>
<dbReference type="Pfam" id="PF14398">
    <property type="entry name" value="ATPgrasp_YheCD"/>
    <property type="match status" value="1"/>
</dbReference>
<comment type="caution">
    <text evidence="1">The sequence shown here is derived from an EMBL/GenBank/DDBJ whole genome shotgun (WGS) entry which is preliminary data.</text>
</comment>
<dbReference type="EMBL" id="RHIB01000003">
    <property type="protein sequence ID" value="RNA66782.1"/>
    <property type="molecule type" value="Genomic_DNA"/>
</dbReference>
<organism evidence="1 2">
    <name type="scientific">Alteribacter keqinensis</name>
    <dbReference type="NCBI Taxonomy" id="2483800"/>
    <lineage>
        <taxon>Bacteria</taxon>
        <taxon>Bacillati</taxon>
        <taxon>Bacillota</taxon>
        <taxon>Bacilli</taxon>
        <taxon>Bacillales</taxon>
        <taxon>Bacillaceae</taxon>
        <taxon>Alteribacter</taxon>
    </lineage>
</organism>
<sequence length="151" mass="17423">MKERNLDSGRFIVQKWIQFKTYKGNSFDMRFHMQKNDKGWVWRVTNLAKGGKPLPFETVMESEPDTGKLKVPLIAVCKAIGEAIDQAYPDDCFADIRMDIGIDSEGKVWFIEADCRPLFKGFKKIFLSSYQDICQRLIYYSTSKQGFIVAS</sequence>
<keyword evidence="2" id="KW-1185">Reference proteome</keyword>
<accession>A0A3M7TMU4</accession>
<dbReference type="Proteomes" id="UP000278746">
    <property type="component" value="Unassembled WGS sequence"/>
</dbReference>
<evidence type="ECO:0000313" key="2">
    <source>
        <dbReference type="Proteomes" id="UP000278746"/>
    </source>
</evidence>
<proteinExistence type="predicted"/>
<evidence type="ECO:0008006" key="3">
    <source>
        <dbReference type="Google" id="ProtNLM"/>
    </source>
</evidence>
<dbReference type="AlphaFoldDB" id="A0A3M7TMU4"/>
<protein>
    <recommendedName>
        <fullName evidence="3">ATP-grasp domain-containing protein</fullName>
    </recommendedName>
</protein>
<dbReference type="SUPFAM" id="SSF56059">
    <property type="entry name" value="Glutathione synthetase ATP-binding domain-like"/>
    <property type="match status" value="1"/>
</dbReference>
<dbReference type="InterPro" id="IPR026838">
    <property type="entry name" value="YheC/D"/>
</dbReference>
<gene>
    <name evidence="1" type="ORF">EBO34_16365</name>
</gene>